<feature type="transmembrane region" description="Helical" evidence="1">
    <location>
        <begin position="154"/>
        <end position="174"/>
    </location>
</feature>
<evidence type="ECO:0000313" key="2">
    <source>
        <dbReference type="EMBL" id="SEH66127.1"/>
    </source>
</evidence>
<dbReference type="Pfam" id="PF07155">
    <property type="entry name" value="ECF-ribofla_trS"/>
    <property type="match status" value="1"/>
</dbReference>
<feature type="transmembrane region" description="Helical" evidence="1">
    <location>
        <begin position="12"/>
        <end position="33"/>
    </location>
</feature>
<dbReference type="Gene3D" id="1.10.1760.20">
    <property type="match status" value="1"/>
</dbReference>
<accession>A0A1H6K304</accession>
<feature type="transmembrane region" description="Helical" evidence="1">
    <location>
        <begin position="122"/>
        <end position="142"/>
    </location>
</feature>
<keyword evidence="1" id="KW-1133">Transmembrane helix</keyword>
<dbReference type="EMBL" id="FNWV01000006">
    <property type="protein sequence ID" value="SEH66127.1"/>
    <property type="molecule type" value="Genomic_DNA"/>
</dbReference>
<evidence type="ECO:0000256" key="1">
    <source>
        <dbReference type="SAM" id="Phobius"/>
    </source>
</evidence>
<organism evidence="2 3">
    <name type="scientific">Ruminococcus flavefaciens</name>
    <dbReference type="NCBI Taxonomy" id="1265"/>
    <lineage>
        <taxon>Bacteria</taxon>
        <taxon>Bacillati</taxon>
        <taxon>Bacillota</taxon>
        <taxon>Clostridia</taxon>
        <taxon>Eubacteriales</taxon>
        <taxon>Oscillospiraceae</taxon>
        <taxon>Ruminococcus</taxon>
    </lineage>
</organism>
<dbReference type="Proteomes" id="UP000183190">
    <property type="component" value="Unassembled WGS sequence"/>
</dbReference>
<feature type="transmembrane region" description="Helical" evidence="1">
    <location>
        <begin position="39"/>
        <end position="57"/>
    </location>
</feature>
<feature type="transmembrane region" description="Helical" evidence="1">
    <location>
        <begin position="69"/>
        <end position="102"/>
    </location>
</feature>
<dbReference type="GO" id="GO:0016020">
    <property type="term" value="C:membrane"/>
    <property type="evidence" value="ECO:0007669"/>
    <property type="project" value="InterPro"/>
</dbReference>
<protein>
    <submittedName>
        <fullName evidence="2">Energy-coupling factor transport system substrate-specific component</fullName>
    </submittedName>
</protein>
<dbReference type="AlphaFoldDB" id="A0A1H6K304"/>
<dbReference type="OrthoDB" id="5198189at2"/>
<feature type="transmembrane region" description="Helical" evidence="1">
    <location>
        <begin position="186"/>
        <end position="211"/>
    </location>
</feature>
<evidence type="ECO:0000313" key="3">
    <source>
        <dbReference type="Proteomes" id="UP000183190"/>
    </source>
</evidence>
<dbReference type="InterPro" id="IPR009825">
    <property type="entry name" value="ECF_substrate-spec-like"/>
</dbReference>
<keyword evidence="1" id="KW-0472">Membrane</keyword>
<keyword evidence="1" id="KW-0812">Transmembrane</keyword>
<dbReference type="RefSeq" id="WP_081348204.1">
    <property type="nucleotide sequence ID" value="NZ_FNWV01000006.1"/>
</dbReference>
<proteinExistence type="predicted"/>
<gene>
    <name evidence="2" type="ORF">SAMN02910265_02012</name>
</gene>
<name>A0A1H6K304_RUMFL</name>
<reference evidence="2 3" key="1">
    <citation type="submission" date="2016-10" db="EMBL/GenBank/DDBJ databases">
        <authorList>
            <person name="de Groot N.N."/>
        </authorList>
    </citation>
    <scope>NUCLEOTIDE SEQUENCE [LARGE SCALE GENOMIC DNA]</scope>
    <source>
        <strain evidence="2 3">YAD2003</strain>
    </source>
</reference>
<sequence length="228" mass="24801">MLLIKSKGLRDFIRVAVPFVAVPLITIVGAVAFDEKKHIIISLAVAVSALLLFAAGFEKKSTGTRRMVIVAVMVALCFAGRFIPFLKPIAALTIITALYLGGEAGFLVGSLSAILSNFYFGQGPWTAFQMLAWGLIGFFAGLLADKLLKSRALLLIYGAAAGLAYSFIMDIWTVMWYNQGFDVKLYLAALVTAIPYTASYAVSNVLFLYLLAKPFGEKLHRIKVKYGV</sequence>